<dbReference type="AlphaFoldDB" id="A0A2G9FX04"/>
<evidence type="ECO:0000313" key="2">
    <source>
        <dbReference type="Proteomes" id="UP000231279"/>
    </source>
</evidence>
<sequence>MERSIQESHGRKEAADEEVLKIWDCGSPLYDSYELVAVSNVIERHCLALPYLNGSKEVVTQSCPSPRLVSSSVVKPAPNEALSRNARKSSVFWFFSRFVEGTLWKTKMDPKTRQRGNKHNIEIFKVFQCVKSSCKDNCL</sequence>
<proteinExistence type="predicted"/>
<keyword evidence="2" id="KW-1185">Reference proteome</keyword>
<dbReference type="EMBL" id="NKXS01009666">
    <property type="protein sequence ID" value="PIM97461.1"/>
    <property type="molecule type" value="Genomic_DNA"/>
</dbReference>
<dbReference type="OrthoDB" id="690771at2759"/>
<comment type="caution">
    <text evidence="1">The sequence shown here is derived from an EMBL/GenBank/DDBJ whole genome shotgun (WGS) entry which is preliminary data.</text>
</comment>
<protein>
    <submittedName>
        <fullName evidence="1">Uncharacterized protein</fullName>
    </submittedName>
</protein>
<accession>A0A2G9FX04</accession>
<dbReference type="PANTHER" id="PTHR33978:SF18">
    <property type="entry name" value="OS01G0656300 PROTEIN"/>
    <property type="match status" value="1"/>
</dbReference>
<reference evidence="2" key="1">
    <citation type="journal article" date="2018" name="Gigascience">
        <title>Genome assembly of the Pink Ipe (Handroanthus impetiginosus, Bignoniaceae), a highly valued, ecologically keystone Neotropical timber forest tree.</title>
        <authorList>
            <person name="Silva-Junior O.B."/>
            <person name="Grattapaglia D."/>
            <person name="Novaes E."/>
            <person name="Collevatti R.G."/>
        </authorList>
    </citation>
    <scope>NUCLEOTIDE SEQUENCE [LARGE SCALE GENOMIC DNA]</scope>
    <source>
        <strain evidence="2">cv. UFG-1</strain>
    </source>
</reference>
<dbReference type="Proteomes" id="UP000231279">
    <property type="component" value="Unassembled WGS sequence"/>
</dbReference>
<name>A0A2G9FX04_9LAMI</name>
<organism evidence="1 2">
    <name type="scientific">Handroanthus impetiginosus</name>
    <dbReference type="NCBI Taxonomy" id="429701"/>
    <lineage>
        <taxon>Eukaryota</taxon>
        <taxon>Viridiplantae</taxon>
        <taxon>Streptophyta</taxon>
        <taxon>Embryophyta</taxon>
        <taxon>Tracheophyta</taxon>
        <taxon>Spermatophyta</taxon>
        <taxon>Magnoliopsida</taxon>
        <taxon>eudicotyledons</taxon>
        <taxon>Gunneridae</taxon>
        <taxon>Pentapetalae</taxon>
        <taxon>asterids</taxon>
        <taxon>lamiids</taxon>
        <taxon>Lamiales</taxon>
        <taxon>Bignoniaceae</taxon>
        <taxon>Crescentiina</taxon>
        <taxon>Tabebuia alliance</taxon>
        <taxon>Handroanthus</taxon>
    </lineage>
</organism>
<gene>
    <name evidence="1" type="ORF">CDL12_30068</name>
</gene>
<evidence type="ECO:0000313" key="1">
    <source>
        <dbReference type="EMBL" id="PIM97461.1"/>
    </source>
</evidence>
<dbReference type="PANTHER" id="PTHR33978">
    <property type="entry name" value="SERINE/THREONINE-KINASE"/>
    <property type="match status" value="1"/>
</dbReference>